<feature type="compositionally biased region" description="Polar residues" evidence="10">
    <location>
        <begin position="532"/>
        <end position="543"/>
    </location>
</feature>
<comment type="subcellular location">
    <subcellularLocation>
        <location evidence="1">Cytoplasm</location>
        <location evidence="1">Cytoskeleton</location>
        <location evidence="1">Microtubule organizing center</location>
        <location evidence="1">Centrosome</location>
    </subcellularLocation>
</comment>
<reference evidence="12" key="1">
    <citation type="journal article" date="2021" name="Mol. Ecol. Resour.">
        <title>Apolygus lucorum genome provides insights into omnivorousness and mesophyll feeding.</title>
        <authorList>
            <person name="Liu Y."/>
            <person name="Liu H."/>
            <person name="Wang H."/>
            <person name="Huang T."/>
            <person name="Liu B."/>
            <person name="Yang B."/>
            <person name="Yin L."/>
            <person name="Li B."/>
            <person name="Zhang Y."/>
            <person name="Zhang S."/>
            <person name="Jiang F."/>
            <person name="Zhang X."/>
            <person name="Ren Y."/>
            <person name="Wang B."/>
            <person name="Wang S."/>
            <person name="Lu Y."/>
            <person name="Wu K."/>
            <person name="Fan W."/>
            <person name="Wang G."/>
        </authorList>
    </citation>
    <scope>NUCLEOTIDE SEQUENCE</scope>
    <source>
        <strain evidence="12">12Hb</strain>
    </source>
</reference>
<dbReference type="GO" id="GO:0005874">
    <property type="term" value="C:microtubule"/>
    <property type="evidence" value="ECO:0007669"/>
    <property type="project" value="UniProtKB-ARBA"/>
</dbReference>
<feature type="repeat" description="HEAT" evidence="9">
    <location>
        <begin position="436"/>
        <end position="474"/>
    </location>
</feature>
<dbReference type="InterPro" id="IPR021133">
    <property type="entry name" value="HEAT_type_2"/>
</dbReference>
<feature type="domain" description="TOG" evidence="11">
    <location>
        <begin position="560"/>
        <end position="800"/>
    </location>
</feature>
<keyword evidence="3" id="KW-0132">Cell division</keyword>
<keyword evidence="6" id="KW-0206">Cytoskeleton</keyword>
<keyword evidence="5" id="KW-0498">Mitosis</keyword>
<protein>
    <recommendedName>
        <fullName evidence="11">TOG domain-containing protein</fullName>
    </recommendedName>
</protein>
<proteinExistence type="inferred from homology"/>
<feature type="domain" description="TOG" evidence="11">
    <location>
        <begin position="1"/>
        <end position="226"/>
    </location>
</feature>
<dbReference type="PROSITE" id="PS50077">
    <property type="entry name" value="HEAT_REPEAT"/>
    <property type="match status" value="2"/>
</dbReference>
<keyword evidence="13" id="KW-1185">Reference proteome</keyword>
<dbReference type="Pfam" id="PF21041">
    <property type="entry name" value="XMAP215_CLASP_TOG"/>
    <property type="match status" value="3"/>
</dbReference>
<dbReference type="GO" id="GO:0051301">
    <property type="term" value="P:cell division"/>
    <property type="evidence" value="ECO:0007669"/>
    <property type="project" value="UniProtKB-KW"/>
</dbReference>
<dbReference type="InterPro" id="IPR024395">
    <property type="entry name" value="CLASP_N_dom"/>
</dbReference>
<dbReference type="SMART" id="SM01349">
    <property type="entry name" value="TOG"/>
    <property type="match status" value="4"/>
</dbReference>
<dbReference type="FunFam" id="1.25.10.10:FF:000050">
    <property type="entry name" value="Cytoskeleton-associated protein 5 isoform X1"/>
    <property type="match status" value="1"/>
</dbReference>
<feature type="repeat" description="HEAT" evidence="9">
    <location>
        <begin position="654"/>
        <end position="692"/>
    </location>
</feature>
<dbReference type="GO" id="GO:0030951">
    <property type="term" value="P:establishment or maintenance of microtubule cytoskeleton polarity"/>
    <property type="evidence" value="ECO:0007669"/>
    <property type="project" value="InterPro"/>
</dbReference>
<comment type="similarity">
    <text evidence="8">Belongs to the TOG/XMAP215 family.</text>
</comment>
<evidence type="ECO:0000256" key="2">
    <source>
        <dbReference type="ARBA" id="ARBA00022490"/>
    </source>
</evidence>
<feature type="compositionally biased region" description="Polar residues" evidence="10">
    <location>
        <begin position="810"/>
        <end position="825"/>
    </location>
</feature>
<dbReference type="InterPro" id="IPR016024">
    <property type="entry name" value="ARM-type_fold"/>
</dbReference>
<evidence type="ECO:0000256" key="1">
    <source>
        <dbReference type="ARBA" id="ARBA00004300"/>
    </source>
</evidence>
<sequence length="1599" mass="181335">MDEDNFNKLTLEERCVHKNWKGRISGYSSLTELFKNLNDKHDNEWSKYIHIIKNIVTDVNDPALEKGLDAVQVFVDKCPVAGKTAPHVMPSLVKRCLASARHQIRALSVEICLLYIEIGRQDVVLFELLEGTRSKAPKVVLACINVILQALKEFGGNIFEINHLLGKVIPMQEDRDVNVRNCSKALIVELYRRDRTSVKPYLDQLKPSKLNEVLMDIEKVRDLSHSPTRFLRSDQTDTIFVPSPLEQQYSGTHLLHDTKDIVSSKLEPVNVLNQIPPAFFSKIKSRKWSERRDALESLEKILSQSIKIENGNFSELAIILTNIISRDTNIAVVGLAIKCVTSLATGLRLDFGSYVLAIFKVLLEKLKEKRITIVSSLREAMDALVACSSLDTLSTDLIEALRNKNPNVKSESALFLSRCFSLLSKVDMNRKAVEPLIIALKAALNDQDPLVRNSAANALGVVVRIVGEKNMTHLLGDIDNQKMLKIREFASLIEPKTLQQEITIEKAGYEMATNVSTRDSSKSHGTLRIQKNPPSRKNPVQTTKRTGNILKLKVAFTPSSKSTSSNANEEMTIPDAVIEGMSHKNWVVRLKAVSDLLEGLKSTKQIPTNVIDIVELLSCRIMDSNPKTATMSISLVSVLAEKMEVLFTNCIPALLPSLLKCIGDSKKWVREPAIECLNSISKYCGYVDILKSESLIEVLKLGSQTSRIRLWQWVTKILNSGTQKDIPKGVLEKFLVPLFISLEDRNLEIRNQASETGGLLINLVGIDTVIPTSESFFKGRKNQLTKLLSKNESLELGSLKDKTRERSFYESASGNETNTDTTEPISKNERTPLLNVNNMKHQRLIDEQKNKIVAWEFKSPRTEFVDLLKSLMSAANFSQPLMKNLYHNDFKFQLAAMDMLLEELHYNTQAVMSNLDLILRWVTLRFFDTCPIVLGKALDFLLVTVEILKSNNYCLLDCEASILVPYVILKIADPREKVQTMVKDILLKLSELYPVGKLKTFIMDGLRTKSARQKVNCLEVLKSLVDNHGEAVYIKDMDMVVEQIVKLLNDRDSDIRRSALSVGASMFSQESPKMSKLIEKYAGKNAPSIETSIKKFASASRAASHVLPVKSLPSTIVEIDKHKPSCEVVSLAEGSIVNNRENDKTVLKNPQIPSGFDENVGKFNLERKLLEELDKIVNMPISCPNLVEVNIEFLKGERHNPSLSKLQSAESFKLLRSSLNLQEHSIDGIVNEDLTLSIKAMDEIADLFKSQKQNFLLIHVDSIIHKISQQLETLAQINNRDKLKCYGTALTLLLTVFSSKTFVDRISRSNIGYIKEQMLFMISNNVFDESENRNYKAAVNTIILKILKNGRKTDLLCELLETMGRSKGDDSLVARKIQELQMKCLWKLIRSQPSWDAELDYTEVFNSIKQLIKTFDFPWWTPEISNYSVRTMKTVLCTMMKMRGERTLDYAKIDLSIEEDYVLYIYLRKLLHSLKKKCELEIGDVLPRRDSMIAYYQKLSEIFRMVSLQPKDGMIRLKQFSIDHPEFDLREVLSKLSPKLFKYFIWINKKRSPSEDVTGEISSVTSISDSNLKTRDEFSDDVQSMWDKLRSLQERIRSA</sequence>
<dbReference type="PANTHER" id="PTHR12609">
    <property type="entry name" value="MICROTUBULE ASSOCIATED PROTEIN XMAP215"/>
    <property type="match status" value="1"/>
</dbReference>
<feature type="domain" description="TOG" evidence="11">
    <location>
        <begin position="863"/>
        <end position="1102"/>
    </location>
</feature>
<keyword evidence="7" id="KW-0131">Cell cycle</keyword>
<accession>A0A8S9XWZ2</accession>
<feature type="region of interest" description="Disordered" evidence="10">
    <location>
        <begin position="514"/>
        <end position="543"/>
    </location>
</feature>
<evidence type="ECO:0000256" key="10">
    <source>
        <dbReference type="SAM" id="MobiDB-lite"/>
    </source>
</evidence>
<dbReference type="OrthoDB" id="205662at2759"/>
<evidence type="ECO:0000256" key="6">
    <source>
        <dbReference type="ARBA" id="ARBA00023212"/>
    </source>
</evidence>
<dbReference type="InterPro" id="IPR034085">
    <property type="entry name" value="TOG"/>
</dbReference>
<dbReference type="InterPro" id="IPR045110">
    <property type="entry name" value="XMAP215"/>
</dbReference>
<gene>
    <name evidence="12" type="ORF">GE061_010839</name>
</gene>
<dbReference type="EMBL" id="WIXP02000003">
    <property type="protein sequence ID" value="KAF6213124.1"/>
    <property type="molecule type" value="Genomic_DNA"/>
</dbReference>
<feature type="region of interest" description="Disordered" evidence="10">
    <location>
        <begin position="807"/>
        <end position="827"/>
    </location>
</feature>
<evidence type="ECO:0000256" key="5">
    <source>
        <dbReference type="ARBA" id="ARBA00022776"/>
    </source>
</evidence>
<dbReference type="FunFam" id="1.25.10.10:FF:000019">
    <property type="entry name" value="Cytoskeleton-associated protein 5"/>
    <property type="match status" value="1"/>
</dbReference>
<evidence type="ECO:0000256" key="8">
    <source>
        <dbReference type="ARBA" id="ARBA00025722"/>
    </source>
</evidence>
<dbReference type="GO" id="GO:0051010">
    <property type="term" value="F:microtubule plus-end binding"/>
    <property type="evidence" value="ECO:0007669"/>
    <property type="project" value="InterPro"/>
</dbReference>
<evidence type="ECO:0000259" key="11">
    <source>
        <dbReference type="SMART" id="SM01349"/>
    </source>
</evidence>
<dbReference type="Gene3D" id="1.25.10.10">
    <property type="entry name" value="Leucine-rich Repeat Variant"/>
    <property type="match status" value="4"/>
</dbReference>
<keyword evidence="4" id="KW-0677">Repeat</keyword>
<dbReference type="InterPro" id="IPR011989">
    <property type="entry name" value="ARM-like"/>
</dbReference>
<feature type="domain" description="TOG" evidence="11">
    <location>
        <begin position="264"/>
        <end position="499"/>
    </location>
</feature>
<dbReference type="InterPro" id="IPR048491">
    <property type="entry name" value="XMAP215_CLASP_TOG"/>
</dbReference>
<dbReference type="Pfam" id="PF12348">
    <property type="entry name" value="CLASP_N"/>
    <property type="match status" value="1"/>
</dbReference>
<evidence type="ECO:0000256" key="4">
    <source>
        <dbReference type="ARBA" id="ARBA00022737"/>
    </source>
</evidence>
<comment type="caution">
    <text evidence="12">The sequence shown here is derived from an EMBL/GenBank/DDBJ whole genome shotgun (WGS) entry which is preliminary data.</text>
</comment>
<dbReference type="FunFam" id="1.25.10.10:FF:000063">
    <property type="entry name" value="Putative cytoskeleton-associated protein 5"/>
    <property type="match status" value="1"/>
</dbReference>
<evidence type="ECO:0000256" key="9">
    <source>
        <dbReference type="PROSITE-ProRule" id="PRU00103"/>
    </source>
</evidence>
<keyword evidence="2" id="KW-0963">Cytoplasm</keyword>
<evidence type="ECO:0000256" key="3">
    <source>
        <dbReference type="ARBA" id="ARBA00022618"/>
    </source>
</evidence>
<evidence type="ECO:0000313" key="13">
    <source>
        <dbReference type="Proteomes" id="UP000466442"/>
    </source>
</evidence>
<dbReference type="GO" id="GO:0051231">
    <property type="term" value="P:spindle elongation"/>
    <property type="evidence" value="ECO:0007669"/>
    <property type="project" value="UniProtKB-ARBA"/>
</dbReference>
<dbReference type="GO" id="GO:0061863">
    <property type="term" value="F:microtubule plus end polymerase"/>
    <property type="evidence" value="ECO:0007669"/>
    <property type="project" value="InterPro"/>
</dbReference>
<evidence type="ECO:0000313" key="12">
    <source>
        <dbReference type="EMBL" id="KAF6213124.1"/>
    </source>
</evidence>
<dbReference type="Proteomes" id="UP000466442">
    <property type="component" value="Unassembled WGS sequence"/>
</dbReference>
<dbReference type="SUPFAM" id="SSF48371">
    <property type="entry name" value="ARM repeat"/>
    <property type="match status" value="2"/>
</dbReference>
<dbReference type="GO" id="GO:0046785">
    <property type="term" value="P:microtubule polymerization"/>
    <property type="evidence" value="ECO:0007669"/>
    <property type="project" value="InterPro"/>
</dbReference>
<organism evidence="12 13">
    <name type="scientific">Apolygus lucorum</name>
    <name type="common">Small green plant bug</name>
    <name type="synonym">Lygocoris lucorum</name>
    <dbReference type="NCBI Taxonomy" id="248454"/>
    <lineage>
        <taxon>Eukaryota</taxon>
        <taxon>Metazoa</taxon>
        <taxon>Ecdysozoa</taxon>
        <taxon>Arthropoda</taxon>
        <taxon>Hexapoda</taxon>
        <taxon>Insecta</taxon>
        <taxon>Pterygota</taxon>
        <taxon>Neoptera</taxon>
        <taxon>Paraneoptera</taxon>
        <taxon>Hemiptera</taxon>
        <taxon>Heteroptera</taxon>
        <taxon>Panheteroptera</taxon>
        <taxon>Cimicomorpha</taxon>
        <taxon>Miridae</taxon>
        <taxon>Mirini</taxon>
        <taxon>Apolygus</taxon>
    </lineage>
</organism>
<dbReference type="GO" id="GO:0005813">
    <property type="term" value="C:centrosome"/>
    <property type="evidence" value="ECO:0007669"/>
    <property type="project" value="UniProtKB-SubCell"/>
</dbReference>
<name>A0A8S9XWZ2_APOLU</name>
<evidence type="ECO:0000256" key="7">
    <source>
        <dbReference type="ARBA" id="ARBA00023306"/>
    </source>
</evidence>